<evidence type="ECO:0000256" key="1">
    <source>
        <dbReference type="ARBA" id="ARBA00004713"/>
    </source>
</evidence>
<evidence type="ECO:0000256" key="4">
    <source>
        <dbReference type="ARBA" id="ARBA00022679"/>
    </source>
</evidence>
<comment type="similarity">
    <text evidence="8">Belongs to the glycosyltransferase group 1 family.</text>
</comment>
<dbReference type="Proteomes" id="UP000642920">
    <property type="component" value="Unassembled WGS sequence"/>
</dbReference>
<dbReference type="Gene3D" id="3.40.50.2000">
    <property type="entry name" value="Glycogen Phosphorylase B"/>
    <property type="match status" value="1"/>
</dbReference>
<keyword evidence="8" id="KW-0448">Lipopolysaccharide biosynthesis</keyword>
<evidence type="ECO:0000256" key="3">
    <source>
        <dbReference type="ARBA" id="ARBA00019077"/>
    </source>
</evidence>
<evidence type="ECO:0000256" key="8">
    <source>
        <dbReference type="RuleBase" id="RU365103"/>
    </source>
</evidence>
<dbReference type="Pfam" id="PF04413">
    <property type="entry name" value="Glycos_transf_N"/>
    <property type="match status" value="1"/>
</dbReference>
<dbReference type="GO" id="GO:0043842">
    <property type="term" value="F:Kdo transferase activity"/>
    <property type="evidence" value="ECO:0007669"/>
    <property type="project" value="UniProtKB-EC"/>
</dbReference>
<evidence type="ECO:0000256" key="5">
    <source>
        <dbReference type="ARBA" id="ARBA00031445"/>
    </source>
</evidence>
<dbReference type="PANTHER" id="PTHR42755">
    <property type="entry name" value="3-DEOXY-MANNO-OCTULOSONATE CYTIDYLYLTRANSFERASE"/>
    <property type="match status" value="1"/>
</dbReference>
<feature type="domain" description="3-deoxy-D-manno-octulosonic-acid transferase N-terminal" evidence="9">
    <location>
        <begin position="47"/>
        <end position="207"/>
    </location>
</feature>
<gene>
    <name evidence="10" type="ORF">JKP34_15230</name>
</gene>
<keyword evidence="8" id="KW-0472">Membrane</keyword>
<dbReference type="InterPro" id="IPR039901">
    <property type="entry name" value="Kdotransferase"/>
</dbReference>
<dbReference type="GO" id="GO:0009245">
    <property type="term" value="P:lipid A biosynthetic process"/>
    <property type="evidence" value="ECO:0007669"/>
    <property type="project" value="TreeGrafter"/>
</dbReference>
<comment type="caution">
    <text evidence="10">The sequence shown here is derived from an EMBL/GenBank/DDBJ whole genome shotgun (WGS) entry which is preliminary data.</text>
</comment>
<dbReference type="PANTHER" id="PTHR42755:SF1">
    <property type="entry name" value="3-DEOXY-D-MANNO-OCTULOSONIC ACID TRANSFERASE, MITOCHONDRIAL-RELATED"/>
    <property type="match status" value="1"/>
</dbReference>
<dbReference type="GO" id="GO:0009244">
    <property type="term" value="P:lipopolysaccharide core region biosynthetic process"/>
    <property type="evidence" value="ECO:0007669"/>
    <property type="project" value="UniProtKB-UniRule"/>
</dbReference>
<dbReference type="AlphaFoldDB" id="A0A937AN83"/>
<name>A0A937AN83_9BACT</name>
<sequence length="418" mass="47938">MMEFLYQIGIGFLISILRIHALFNKKSALAISGRKNLFPQLEAALAHNQKSVIWFHCASLGEFEQGRPLIEYFKANHDYFILLTFFSPSGYEVRKNYEHADYITYMPFDTASNAKQFVSIAKPTMAFFIKYEFWHFHLKALEQADCWIFSISTILRSQQPYFKWYGGFNRNMFKRVDHFFVQNDTTQTLLKTINIHNTTVTGDTRFDRVYEIAQNAKKIELVEQFTKGSNVLIGGSTWEPDIKTIAPFLQKNTNWKAVIAPHDISEASLKIHEQILDIQTERFSEIENQVKSETRAIIIDNIGMLTSLYQYGTVAFIGGAFGDGLHNTLEAACYALPIYFGNKKFSKFQEAKDLLKIDGAQSVADADDFAQKIRQKIDESQLAAMGRRGETYVKENLGATAKIIRHIEPIIQKMTYEG</sequence>
<evidence type="ECO:0000313" key="11">
    <source>
        <dbReference type="Proteomes" id="UP000642920"/>
    </source>
</evidence>
<keyword evidence="8" id="KW-1003">Cell membrane</keyword>
<dbReference type="EMBL" id="JAERQG010000004">
    <property type="protein sequence ID" value="MBL0766618.1"/>
    <property type="molecule type" value="Genomic_DNA"/>
</dbReference>
<dbReference type="InterPro" id="IPR007507">
    <property type="entry name" value="Glycos_transf_N"/>
</dbReference>
<evidence type="ECO:0000256" key="7">
    <source>
        <dbReference type="PIRSR" id="PIRSR639901-1"/>
    </source>
</evidence>
<dbReference type="GO" id="GO:0005886">
    <property type="term" value="C:plasma membrane"/>
    <property type="evidence" value="ECO:0007669"/>
    <property type="project" value="UniProtKB-SubCell"/>
</dbReference>
<reference evidence="10" key="1">
    <citation type="submission" date="2021-01" db="EMBL/GenBank/DDBJ databases">
        <title>Marivirga sp. nov., isolated from intertidal surface sediments.</title>
        <authorList>
            <person name="Zhang M."/>
        </authorList>
    </citation>
    <scope>NUCLEOTIDE SEQUENCE</scope>
    <source>
        <strain evidence="10">SM1354</strain>
    </source>
</reference>
<comment type="pathway">
    <text evidence="1 8">Bacterial outer membrane biogenesis; LPS core biosynthesis.</text>
</comment>
<organism evidence="10 11">
    <name type="scientific">Marivirga atlantica</name>
    <dbReference type="NCBI Taxonomy" id="1548457"/>
    <lineage>
        <taxon>Bacteria</taxon>
        <taxon>Pseudomonadati</taxon>
        <taxon>Bacteroidota</taxon>
        <taxon>Cytophagia</taxon>
        <taxon>Cytophagales</taxon>
        <taxon>Marivirgaceae</taxon>
        <taxon>Marivirga</taxon>
    </lineage>
</organism>
<accession>A0A937AN83</accession>
<comment type="function">
    <text evidence="8">Involved in lipopolysaccharide (LPS) biosynthesis. Catalyzes the transfer of 3-deoxy-D-manno-octulosonate (Kdo) residue(s) from CMP-Kdo to lipid IV(A), the tetraacyldisaccharide-1,4'-bisphosphate precursor of lipid A.</text>
</comment>
<dbReference type="InterPro" id="IPR038107">
    <property type="entry name" value="Glycos_transf_N_sf"/>
</dbReference>
<dbReference type="SUPFAM" id="SSF53756">
    <property type="entry name" value="UDP-Glycosyltransferase/glycogen phosphorylase"/>
    <property type="match status" value="1"/>
</dbReference>
<evidence type="ECO:0000256" key="6">
    <source>
        <dbReference type="ARBA" id="ARBA00049183"/>
    </source>
</evidence>
<keyword evidence="11" id="KW-1185">Reference proteome</keyword>
<keyword evidence="4 8" id="KW-0808">Transferase</keyword>
<evidence type="ECO:0000313" key="10">
    <source>
        <dbReference type="EMBL" id="MBL0766618.1"/>
    </source>
</evidence>
<comment type="catalytic activity">
    <reaction evidence="6 8">
        <text>lipid IVA (E. coli) + CMP-3-deoxy-beta-D-manno-octulosonate = alpha-Kdo-(2-&gt;6)-lipid IVA (E. coli) + CMP + H(+)</text>
        <dbReference type="Rhea" id="RHEA:28066"/>
        <dbReference type="ChEBI" id="CHEBI:15378"/>
        <dbReference type="ChEBI" id="CHEBI:58603"/>
        <dbReference type="ChEBI" id="CHEBI:60364"/>
        <dbReference type="ChEBI" id="CHEBI:60377"/>
        <dbReference type="ChEBI" id="CHEBI:85987"/>
        <dbReference type="EC" id="2.4.99.12"/>
    </reaction>
</comment>
<dbReference type="EC" id="2.4.99.12" evidence="2 8"/>
<feature type="active site" description="Proton acceptor" evidence="7">
    <location>
        <position position="62"/>
    </location>
</feature>
<dbReference type="Gene3D" id="3.40.50.11720">
    <property type="entry name" value="3-Deoxy-D-manno-octulosonic-acid transferase, N-terminal domain"/>
    <property type="match status" value="1"/>
</dbReference>
<evidence type="ECO:0000256" key="2">
    <source>
        <dbReference type="ARBA" id="ARBA00012621"/>
    </source>
</evidence>
<protein>
    <recommendedName>
        <fullName evidence="3 8">3-deoxy-D-manno-octulosonic acid transferase</fullName>
        <shortName evidence="8">Kdo transferase</shortName>
        <ecNumber evidence="2 8">2.4.99.12</ecNumber>
    </recommendedName>
    <alternativeName>
        <fullName evidence="5 8">Lipid IV(A) 3-deoxy-D-manno-octulosonic acid transferase</fullName>
    </alternativeName>
</protein>
<evidence type="ECO:0000259" key="9">
    <source>
        <dbReference type="Pfam" id="PF04413"/>
    </source>
</evidence>
<comment type="subcellular location">
    <subcellularLocation>
        <location evidence="8">Cell membrane</location>
    </subcellularLocation>
</comment>
<dbReference type="RefSeq" id="WP_201923358.1">
    <property type="nucleotide sequence ID" value="NZ_JAERQG010000004.1"/>
</dbReference>
<proteinExistence type="inferred from homology"/>